<sequence>MQRSTRRHFTSDGPAELASISHVNVREAFMSFRAATLTETCFTFNVLAPNSDEMGRHDDLWSLFYMLVEFVNGQLPWRKIKDKEQVGQMKEKYDHRLLLKHLPSDFRQFLEHISSLDYYDRPDYPVLAGLFEHCMKRRGVRDSDPYDWEKPCAPVSATDNATGAPPPGATITTAPLISKGAQQGSVLLPGGTEHLLDDNIMASYDDRGDDMVPEYDGTPAPVRHLHYPSPFTCAPHSGQAHFMKGDVRDATSLNLAHHKEGRRQGG</sequence>
<reference evidence="1" key="1">
    <citation type="journal article" date="2020" name="Cell">
        <title>Large-Scale Comparative Analyses of Tick Genomes Elucidate Their Genetic Diversity and Vector Capacities.</title>
        <authorList>
            <consortium name="Tick Genome and Microbiome Consortium (TIGMIC)"/>
            <person name="Jia N."/>
            <person name="Wang J."/>
            <person name="Shi W."/>
            <person name="Du L."/>
            <person name="Sun Y."/>
            <person name="Zhan W."/>
            <person name="Jiang J.F."/>
            <person name="Wang Q."/>
            <person name="Zhang B."/>
            <person name="Ji P."/>
            <person name="Bell-Sakyi L."/>
            <person name="Cui X.M."/>
            <person name="Yuan T.T."/>
            <person name="Jiang B.G."/>
            <person name="Yang W.F."/>
            <person name="Lam T.T."/>
            <person name="Chang Q.C."/>
            <person name="Ding S.J."/>
            <person name="Wang X.J."/>
            <person name="Zhu J.G."/>
            <person name="Ruan X.D."/>
            <person name="Zhao L."/>
            <person name="Wei J.T."/>
            <person name="Ye R.Z."/>
            <person name="Que T.C."/>
            <person name="Du C.H."/>
            <person name="Zhou Y.H."/>
            <person name="Cheng J.X."/>
            <person name="Dai P.F."/>
            <person name="Guo W.B."/>
            <person name="Han X.H."/>
            <person name="Huang E.J."/>
            <person name="Li L.F."/>
            <person name="Wei W."/>
            <person name="Gao Y.C."/>
            <person name="Liu J.Z."/>
            <person name="Shao H.Z."/>
            <person name="Wang X."/>
            <person name="Wang C.C."/>
            <person name="Yang T.C."/>
            <person name="Huo Q.B."/>
            <person name="Li W."/>
            <person name="Chen H.Y."/>
            <person name="Chen S.E."/>
            <person name="Zhou L.G."/>
            <person name="Ni X.B."/>
            <person name="Tian J.H."/>
            <person name="Sheng Y."/>
            <person name="Liu T."/>
            <person name="Pan Y.S."/>
            <person name="Xia L.Y."/>
            <person name="Li J."/>
            <person name="Zhao F."/>
            <person name="Cao W.C."/>
        </authorList>
    </citation>
    <scope>NUCLEOTIDE SEQUENCE</scope>
    <source>
        <strain evidence="1">Rmic-2018</strain>
    </source>
</reference>
<dbReference type="EMBL" id="JABSTU010000006">
    <property type="protein sequence ID" value="KAH8028919.1"/>
    <property type="molecule type" value="Genomic_DNA"/>
</dbReference>
<protein>
    <submittedName>
        <fullName evidence="1">Uncharacterized protein</fullName>
    </submittedName>
</protein>
<dbReference type="FunFam" id="1.10.510.10:FF:000452">
    <property type="entry name" value="Tau tubulin kinase 2b"/>
    <property type="match status" value="1"/>
</dbReference>
<dbReference type="AlphaFoldDB" id="A0A9J6E365"/>
<evidence type="ECO:0000313" key="2">
    <source>
        <dbReference type="Proteomes" id="UP000821866"/>
    </source>
</evidence>
<gene>
    <name evidence="1" type="ORF">HPB51_020497</name>
</gene>
<dbReference type="Gene3D" id="1.10.510.10">
    <property type="entry name" value="Transferase(Phosphotransferase) domain 1"/>
    <property type="match status" value="1"/>
</dbReference>
<dbReference type="SUPFAM" id="SSF56112">
    <property type="entry name" value="Protein kinase-like (PK-like)"/>
    <property type="match status" value="1"/>
</dbReference>
<proteinExistence type="predicted"/>
<accession>A0A9J6E365</accession>
<organism evidence="1 2">
    <name type="scientific">Rhipicephalus microplus</name>
    <name type="common">Cattle tick</name>
    <name type="synonym">Boophilus microplus</name>
    <dbReference type="NCBI Taxonomy" id="6941"/>
    <lineage>
        <taxon>Eukaryota</taxon>
        <taxon>Metazoa</taxon>
        <taxon>Ecdysozoa</taxon>
        <taxon>Arthropoda</taxon>
        <taxon>Chelicerata</taxon>
        <taxon>Arachnida</taxon>
        <taxon>Acari</taxon>
        <taxon>Parasitiformes</taxon>
        <taxon>Ixodida</taxon>
        <taxon>Ixodoidea</taxon>
        <taxon>Ixodidae</taxon>
        <taxon>Rhipicephalinae</taxon>
        <taxon>Rhipicephalus</taxon>
        <taxon>Boophilus</taxon>
    </lineage>
</organism>
<name>A0A9J6E365_RHIMP</name>
<reference evidence="1" key="2">
    <citation type="submission" date="2021-09" db="EMBL/GenBank/DDBJ databases">
        <authorList>
            <person name="Jia N."/>
            <person name="Wang J."/>
            <person name="Shi W."/>
            <person name="Du L."/>
            <person name="Sun Y."/>
            <person name="Zhan W."/>
            <person name="Jiang J."/>
            <person name="Wang Q."/>
            <person name="Zhang B."/>
            <person name="Ji P."/>
            <person name="Sakyi L.B."/>
            <person name="Cui X."/>
            <person name="Yuan T."/>
            <person name="Jiang B."/>
            <person name="Yang W."/>
            <person name="Lam T.T.-Y."/>
            <person name="Chang Q."/>
            <person name="Ding S."/>
            <person name="Wang X."/>
            <person name="Zhu J."/>
            <person name="Ruan X."/>
            <person name="Zhao L."/>
            <person name="Wei J."/>
            <person name="Que T."/>
            <person name="Du C."/>
            <person name="Cheng J."/>
            <person name="Dai P."/>
            <person name="Han X."/>
            <person name="Huang E."/>
            <person name="Gao Y."/>
            <person name="Liu J."/>
            <person name="Shao H."/>
            <person name="Ye R."/>
            <person name="Li L."/>
            <person name="Wei W."/>
            <person name="Wang X."/>
            <person name="Wang C."/>
            <person name="Huo Q."/>
            <person name="Li W."/>
            <person name="Guo W."/>
            <person name="Chen H."/>
            <person name="Chen S."/>
            <person name="Zhou L."/>
            <person name="Zhou L."/>
            <person name="Ni X."/>
            <person name="Tian J."/>
            <person name="Zhou Y."/>
            <person name="Sheng Y."/>
            <person name="Liu T."/>
            <person name="Pan Y."/>
            <person name="Xia L."/>
            <person name="Li J."/>
            <person name="Zhao F."/>
            <person name="Cao W."/>
        </authorList>
    </citation>
    <scope>NUCLEOTIDE SEQUENCE</scope>
    <source>
        <strain evidence="1">Rmic-2018</strain>
        <tissue evidence="1">Larvae</tissue>
    </source>
</reference>
<dbReference type="PANTHER" id="PTHR11909">
    <property type="entry name" value="CASEIN KINASE-RELATED"/>
    <property type="match status" value="1"/>
</dbReference>
<evidence type="ECO:0000313" key="1">
    <source>
        <dbReference type="EMBL" id="KAH8028919.1"/>
    </source>
</evidence>
<dbReference type="InterPro" id="IPR050235">
    <property type="entry name" value="CK1_Ser-Thr_kinase"/>
</dbReference>
<dbReference type="VEuPathDB" id="VectorBase:LOC119167715"/>
<keyword evidence="2" id="KW-1185">Reference proteome</keyword>
<dbReference type="InterPro" id="IPR011009">
    <property type="entry name" value="Kinase-like_dom_sf"/>
</dbReference>
<comment type="caution">
    <text evidence="1">The sequence shown here is derived from an EMBL/GenBank/DDBJ whole genome shotgun (WGS) entry which is preliminary data.</text>
</comment>
<dbReference type="Proteomes" id="UP000821866">
    <property type="component" value="Chromosome 4"/>
</dbReference>